<feature type="active site" description="Proton acceptor" evidence="13">
    <location>
        <position position="177"/>
    </location>
</feature>
<keyword evidence="6" id="KW-0677">Repeat</keyword>
<dbReference type="PROSITE" id="PS50011">
    <property type="entry name" value="PROTEIN_KINASE_DOM"/>
    <property type="match status" value="2"/>
</dbReference>
<evidence type="ECO:0000313" key="19">
    <source>
        <dbReference type="EMBL" id="EDQ87175.1"/>
    </source>
</evidence>
<dbReference type="STRING" id="81824.A9V5U3"/>
<evidence type="ECO:0000256" key="5">
    <source>
        <dbReference type="ARBA" id="ARBA00022679"/>
    </source>
</evidence>
<feature type="domain" description="AGC-kinase C-terminal" evidence="18">
    <location>
        <begin position="320"/>
        <end position="389"/>
    </location>
</feature>
<dbReference type="Pfam" id="PF00433">
    <property type="entry name" value="Pkinase_C"/>
    <property type="match status" value="1"/>
</dbReference>
<dbReference type="SMART" id="SM00220">
    <property type="entry name" value="S_TKc"/>
    <property type="match status" value="2"/>
</dbReference>
<dbReference type="EMBL" id="CH991561">
    <property type="protein sequence ID" value="EDQ87175.1"/>
    <property type="molecule type" value="Genomic_DNA"/>
</dbReference>
<evidence type="ECO:0000313" key="20">
    <source>
        <dbReference type="Proteomes" id="UP000001357"/>
    </source>
</evidence>
<evidence type="ECO:0000256" key="3">
    <source>
        <dbReference type="ARBA" id="ARBA00022527"/>
    </source>
</evidence>
<dbReference type="PROSITE" id="PS00107">
    <property type="entry name" value="PROTEIN_KINASE_ATP"/>
    <property type="match status" value="2"/>
</dbReference>
<dbReference type="InterPro" id="IPR011009">
    <property type="entry name" value="Kinase-like_dom_sf"/>
</dbReference>
<dbReference type="InterPro" id="IPR016239">
    <property type="entry name" value="Ribosomal_S6_kinase_II"/>
</dbReference>
<accession>A9V5U3</accession>
<dbReference type="PROSITE" id="PS51285">
    <property type="entry name" value="AGC_KINASE_CTER"/>
    <property type="match status" value="1"/>
</dbReference>
<dbReference type="SMART" id="SM00133">
    <property type="entry name" value="S_TK_X"/>
    <property type="match status" value="1"/>
</dbReference>
<proteinExistence type="inferred from homology"/>
<comment type="cofactor">
    <cofactor evidence="1 12">
        <name>Mg(2+)</name>
        <dbReference type="ChEBI" id="CHEBI:18420"/>
    </cofactor>
</comment>
<comment type="catalytic activity">
    <reaction evidence="11 12">
        <text>L-seryl-[protein] + ATP = O-phospho-L-seryl-[protein] + ADP + H(+)</text>
        <dbReference type="Rhea" id="RHEA:17989"/>
        <dbReference type="Rhea" id="RHEA-COMP:9863"/>
        <dbReference type="Rhea" id="RHEA-COMP:11604"/>
        <dbReference type="ChEBI" id="CHEBI:15378"/>
        <dbReference type="ChEBI" id="CHEBI:29999"/>
        <dbReference type="ChEBI" id="CHEBI:30616"/>
        <dbReference type="ChEBI" id="CHEBI:83421"/>
        <dbReference type="ChEBI" id="CHEBI:456216"/>
        <dbReference type="EC" id="2.7.11.1"/>
    </reaction>
</comment>
<dbReference type="InterPro" id="IPR008271">
    <property type="entry name" value="Ser/Thr_kinase_AS"/>
</dbReference>
<dbReference type="AlphaFoldDB" id="A9V5U3"/>
<evidence type="ECO:0000256" key="15">
    <source>
        <dbReference type="PROSITE-ProRule" id="PRU10141"/>
    </source>
</evidence>
<comment type="catalytic activity">
    <reaction evidence="10 12">
        <text>L-threonyl-[protein] + ATP = O-phospho-L-threonyl-[protein] + ADP + H(+)</text>
        <dbReference type="Rhea" id="RHEA:46608"/>
        <dbReference type="Rhea" id="RHEA-COMP:11060"/>
        <dbReference type="Rhea" id="RHEA-COMP:11605"/>
        <dbReference type="ChEBI" id="CHEBI:15378"/>
        <dbReference type="ChEBI" id="CHEBI:30013"/>
        <dbReference type="ChEBI" id="CHEBI:30616"/>
        <dbReference type="ChEBI" id="CHEBI:61977"/>
        <dbReference type="ChEBI" id="CHEBI:456216"/>
        <dbReference type="EC" id="2.7.11.1"/>
    </reaction>
</comment>
<reference evidence="19 20" key="1">
    <citation type="journal article" date="2008" name="Nature">
        <title>The genome of the choanoflagellate Monosiga brevicollis and the origin of metazoans.</title>
        <authorList>
            <consortium name="JGI Sequencing"/>
            <person name="King N."/>
            <person name="Westbrook M.J."/>
            <person name="Young S.L."/>
            <person name="Kuo A."/>
            <person name="Abedin M."/>
            <person name="Chapman J."/>
            <person name="Fairclough S."/>
            <person name="Hellsten U."/>
            <person name="Isogai Y."/>
            <person name="Letunic I."/>
            <person name="Marr M."/>
            <person name="Pincus D."/>
            <person name="Putnam N."/>
            <person name="Rokas A."/>
            <person name="Wright K.J."/>
            <person name="Zuzow R."/>
            <person name="Dirks W."/>
            <person name="Good M."/>
            <person name="Goodstein D."/>
            <person name="Lemons D."/>
            <person name="Li W."/>
            <person name="Lyons J.B."/>
            <person name="Morris A."/>
            <person name="Nichols S."/>
            <person name="Richter D.J."/>
            <person name="Salamov A."/>
            <person name="Bork P."/>
            <person name="Lim W.A."/>
            <person name="Manning G."/>
            <person name="Miller W.T."/>
            <person name="McGinnis W."/>
            <person name="Shapiro H."/>
            <person name="Tjian R."/>
            <person name="Grigoriev I.V."/>
            <person name="Rokhsar D."/>
        </authorList>
    </citation>
    <scope>NUCLEOTIDE SEQUENCE [LARGE SCALE GENOMIC DNA]</scope>
    <source>
        <strain evidence="20">MX1 / ATCC 50154</strain>
    </source>
</reference>
<dbReference type="eggNOG" id="KOG0603">
    <property type="taxonomic scope" value="Eukaryota"/>
</dbReference>
<keyword evidence="9 12" id="KW-0067">ATP-binding</keyword>
<dbReference type="Proteomes" id="UP000001357">
    <property type="component" value="Unassembled WGS sequence"/>
</dbReference>
<evidence type="ECO:0000256" key="10">
    <source>
        <dbReference type="ARBA" id="ARBA00047899"/>
    </source>
</evidence>
<dbReference type="InterPro" id="IPR017892">
    <property type="entry name" value="Pkinase_C"/>
</dbReference>
<dbReference type="OMA" id="VEMIYAF"/>
<dbReference type="Gene3D" id="3.30.200.20">
    <property type="entry name" value="Phosphorylase Kinase, domain 1"/>
    <property type="match status" value="2"/>
</dbReference>
<keyword evidence="5 12" id="KW-0808">Transferase</keyword>
<evidence type="ECO:0000256" key="11">
    <source>
        <dbReference type="ARBA" id="ARBA00048679"/>
    </source>
</evidence>
<dbReference type="FunFam" id="3.30.200.20:FF:001869">
    <property type="entry name" value="Ribosomal protein S6 kinase"/>
    <property type="match status" value="1"/>
</dbReference>
<dbReference type="GO" id="GO:0038202">
    <property type="term" value="P:TORC1 signaling"/>
    <property type="evidence" value="ECO:0000318"/>
    <property type="project" value="GO_Central"/>
</dbReference>
<evidence type="ECO:0000256" key="7">
    <source>
        <dbReference type="ARBA" id="ARBA00022741"/>
    </source>
</evidence>
<evidence type="ECO:0000256" key="12">
    <source>
        <dbReference type="PIRNR" id="PIRNR000606"/>
    </source>
</evidence>
<dbReference type="PROSITE" id="PS00108">
    <property type="entry name" value="PROTEIN_KINASE_ST"/>
    <property type="match status" value="2"/>
</dbReference>
<evidence type="ECO:0000256" key="1">
    <source>
        <dbReference type="ARBA" id="ARBA00001946"/>
    </source>
</evidence>
<name>A9V5U3_MONBE</name>
<dbReference type="FunCoup" id="A9V5U3">
    <property type="interactions" value="1185"/>
</dbReference>
<dbReference type="GeneID" id="5893310"/>
<evidence type="ECO:0000256" key="8">
    <source>
        <dbReference type="ARBA" id="ARBA00022777"/>
    </source>
</evidence>
<dbReference type="PIRSF" id="PIRSF000606">
    <property type="entry name" value="Ribsml_S6_kin_2"/>
    <property type="match status" value="1"/>
</dbReference>
<dbReference type="Pfam" id="PF00069">
    <property type="entry name" value="Pkinase"/>
    <property type="match status" value="2"/>
</dbReference>
<evidence type="ECO:0000256" key="14">
    <source>
        <dbReference type="PIRSR" id="PIRSR000606-51"/>
    </source>
</evidence>
<dbReference type="SUPFAM" id="SSF56112">
    <property type="entry name" value="Protein kinase-like (PK-like)"/>
    <property type="match status" value="2"/>
</dbReference>
<feature type="active site" description="Proton acceptor" evidence="13">
    <location>
        <position position="642"/>
    </location>
</feature>
<dbReference type="RefSeq" id="XP_001748118.1">
    <property type="nucleotide sequence ID" value="XM_001748066.1"/>
</dbReference>
<evidence type="ECO:0000256" key="13">
    <source>
        <dbReference type="PIRSR" id="PIRSR000606-50"/>
    </source>
</evidence>
<evidence type="ECO:0000256" key="9">
    <source>
        <dbReference type="ARBA" id="ARBA00022840"/>
    </source>
</evidence>
<protein>
    <recommendedName>
        <fullName evidence="12">Ribosomal protein S6 kinase</fullName>
        <ecNumber evidence="12">2.7.11.1</ecNumber>
    </recommendedName>
</protein>
<evidence type="ECO:0000259" key="17">
    <source>
        <dbReference type="PROSITE" id="PS50011"/>
    </source>
</evidence>
<dbReference type="InterPro" id="IPR017441">
    <property type="entry name" value="Protein_kinase_ATP_BS"/>
</dbReference>
<feature type="domain" description="Protein kinase" evidence="17">
    <location>
        <begin position="49"/>
        <end position="319"/>
    </location>
</feature>
<feature type="region of interest" description="Disordered" evidence="16">
    <location>
        <begin position="831"/>
        <end position="853"/>
    </location>
</feature>
<dbReference type="GO" id="GO:0004674">
    <property type="term" value="F:protein serine/threonine kinase activity"/>
    <property type="evidence" value="ECO:0000318"/>
    <property type="project" value="GO_Central"/>
</dbReference>
<dbReference type="GO" id="GO:0006355">
    <property type="term" value="P:regulation of DNA-templated transcription"/>
    <property type="evidence" value="ECO:0000318"/>
    <property type="project" value="GO_Central"/>
</dbReference>
<evidence type="ECO:0000256" key="16">
    <source>
        <dbReference type="SAM" id="MobiDB-lite"/>
    </source>
</evidence>
<keyword evidence="8 12" id="KW-0418">Kinase</keyword>
<dbReference type="InParanoid" id="A9V5U3"/>
<keyword evidence="7 12" id="KW-0547">Nucleotide-binding</keyword>
<sequence length="853" mass="94162">MALPADFCLPGEGSSDFDFSNFGEDSEIFPITEASMHPSDGERVGPADFELLRVLGSGAYGKVMLTRKVTGNDTGTLYAMKVLKKAAIVRQAKMTEHTRAERNILESIRHVPFVVQLHYAFQDESKLHLVLDYVNGGELFTHLRRRVMFLEREARFYVAEILVALDALHRLGVIYRDLKLENILLDKEGHVRLTDFGLSKEHIQSPAARTYSYAGTTEYLAPEIAGEHPEGHGLSVDWWSLGCLLYELVQGHTPFVNYPGDTDNSNSAIARRILTKPAVLHKSMSKPLRGLLTGLLEKRAEKRLGAHRDAAELMEHAFFKPLKWEDLRDKKVPPPIVPVIANELDTQNFDSEFTDQDPVLTPAPPTSPTARMLFRGFSFVGPNVLFNSGLFDPEASQNATALQSSLQNVVSVQQVVPQANHNSLPQFSAEIPASAPFVPPMDASGNNTQQSTASLQTQATMPEDMPQDESANMGFVDVGMARAEPRQPLKTALGAIPPSALTSQGATASSSPIIDSERTFHMEYTIPAGERELGLGSFSTCRKCIRKSDNAAFAVKIVSNRGQTQEAEMLRRVQGHPNIIQLIDVFQDPVHTYIVMELCTGGELFYRIAQHGNLSEREARNIFKQLVSAVQYSHNNNVVHRDLKPENIVFQEASVDSPVKIIDWGFAKLTDTQQTLQTPLFTFKFGAPEVTARLKSSAPAYTSACDMWSLGVILYTMLTGATPFEVPANFQDADAWDKVLRKELQFTQPIWQHISAEAKQLLQRLLSHNAHLRPTATLAARDPWLTEAALSNQPLPSPAILAKEETAGRGKRGILAANVAALSDASRLAPVEDAKLAKRRKQRDKSTSSVSSA</sequence>
<keyword evidence="3 12" id="KW-0723">Serine/threonine-protein kinase</keyword>
<feature type="binding site" evidence="14">
    <location>
        <begin position="533"/>
        <end position="541"/>
    </location>
    <ligand>
        <name>ATP</name>
        <dbReference type="ChEBI" id="CHEBI:30616"/>
    </ligand>
</feature>
<dbReference type="FunFam" id="1.10.510.10:FF:000109">
    <property type="entry name" value="Ribosomal protein S6 kinase"/>
    <property type="match status" value="1"/>
</dbReference>
<dbReference type="KEGG" id="mbr:MONBRDRAFT_27624"/>
<dbReference type="GO" id="GO:0005737">
    <property type="term" value="C:cytoplasm"/>
    <property type="evidence" value="ECO:0000318"/>
    <property type="project" value="GO_Central"/>
</dbReference>
<feature type="binding site" evidence="14 15">
    <location>
        <position position="556"/>
    </location>
    <ligand>
        <name>ATP</name>
        <dbReference type="ChEBI" id="CHEBI:30616"/>
    </ligand>
</feature>
<comment type="similarity">
    <text evidence="2 12">Belongs to the protein kinase superfamily. AGC Ser/Thr protein kinase family. S6 kinase subfamily.</text>
</comment>
<dbReference type="InterPro" id="IPR000719">
    <property type="entry name" value="Prot_kinase_dom"/>
</dbReference>
<dbReference type="GO" id="GO:0106310">
    <property type="term" value="F:protein serine kinase activity"/>
    <property type="evidence" value="ECO:0007669"/>
    <property type="project" value="RHEA"/>
</dbReference>
<keyword evidence="4" id="KW-0597">Phosphoprotein</keyword>
<dbReference type="FunFam" id="3.30.200.20:FF:000686">
    <property type="entry name" value="Ribosomal protein S6 kinase"/>
    <property type="match status" value="1"/>
</dbReference>
<dbReference type="PANTHER" id="PTHR24351">
    <property type="entry name" value="RIBOSOMAL PROTEIN S6 KINASE"/>
    <property type="match status" value="1"/>
</dbReference>
<evidence type="ECO:0000256" key="6">
    <source>
        <dbReference type="ARBA" id="ARBA00022737"/>
    </source>
</evidence>
<dbReference type="GO" id="GO:0005654">
    <property type="term" value="C:nucleoplasm"/>
    <property type="evidence" value="ECO:0000318"/>
    <property type="project" value="GO_Central"/>
</dbReference>
<feature type="domain" description="Protein kinase" evidence="17">
    <location>
        <begin position="527"/>
        <end position="785"/>
    </location>
</feature>
<evidence type="ECO:0000259" key="18">
    <source>
        <dbReference type="PROSITE" id="PS51285"/>
    </source>
</evidence>
<dbReference type="EC" id="2.7.11.1" evidence="12"/>
<evidence type="ECO:0000256" key="4">
    <source>
        <dbReference type="ARBA" id="ARBA00022553"/>
    </source>
</evidence>
<feature type="binding site" evidence="14 15">
    <location>
        <position position="81"/>
    </location>
    <ligand>
        <name>ATP</name>
        <dbReference type="ChEBI" id="CHEBI:30616"/>
    </ligand>
</feature>
<dbReference type="GO" id="GO:0000287">
    <property type="term" value="F:magnesium ion binding"/>
    <property type="evidence" value="ECO:0007669"/>
    <property type="project" value="InterPro"/>
</dbReference>
<dbReference type="GO" id="GO:0005524">
    <property type="term" value="F:ATP binding"/>
    <property type="evidence" value="ECO:0007669"/>
    <property type="project" value="UniProtKB-UniRule"/>
</dbReference>
<dbReference type="InterPro" id="IPR000961">
    <property type="entry name" value="AGC-kinase_C"/>
</dbReference>
<organism evidence="19 20">
    <name type="scientific">Monosiga brevicollis</name>
    <name type="common">Choanoflagellate</name>
    <dbReference type="NCBI Taxonomy" id="81824"/>
    <lineage>
        <taxon>Eukaryota</taxon>
        <taxon>Choanoflagellata</taxon>
        <taxon>Craspedida</taxon>
        <taxon>Salpingoecidae</taxon>
        <taxon>Monosiga</taxon>
    </lineage>
</organism>
<dbReference type="FunFam" id="1.10.510.10:FF:002862">
    <property type="match status" value="1"/>
</dbReference>
<evidence type="ECO:0000256" key="2">
    <source>
        <dbReference type="ARBA" id="ARBA00009804"/>
    </source>
</evidence>
<gene>
    <name evidence="19" type="ORF">MONBRDRAFT_27624</name>
</gene>
<feature type="binding site" evidence="14">
    <location>
        <begin position="55"/>
        <end position="63"/>
    </location>
    <ligand>
        <name>ATP</name>
        <dbReference type="ChEBI" id="CHEBI:30616"/>
    </ligand>
</feature>
<keyword evidence="20" id="KW-1185">Reference proteome</keyword>
<dbReference type="Gene3D" id="1.10.510.10">
    <property type="entry name" value="Transferase(Phosphotransferase) domain 1"/>
    <property type="match status" value="2"/>
</dbReference>